<name>A0A4S9KCZ8_AURPU</name>
<protein>
    <submittedName>
        <fullName evidence="1">Uncharacterized protein</fullName>
    </submittedName>
</protein>
<evidence type="ECO:0000313" key="2">
    <source>
        <dbReference type="Proteomes" id="UP000306584"/>
    </source>
</evidence>
<dbReference type="AlphaFoldDB" id="A0A4S9KCZ8"/>
<dbReference type="Proteomes" id="UP000306584">
    <property type="component" value="Unassembled WGS sequence"/>
</dbReference>
<gene>
    <name evidence="1" type="ORF">D6D01_08507</name>
</gene>
<comment type="caution">
    <text evidence="1">The sequence shown here is derived from an EMBL/GenBank/DDBJ whole genome shotgun (WGS) entry which is preliminary data.</text>
</comment>
<accession>A0A4S9KCZ8</accession>
<dbReference type="EMBL" id="QZBD01000491">
    <property type="protein sequence ID" value="THY12809.1"/>
    <property type="molecule type" value="Genomic_DNA"/>
</dbReference>
<reference evidence="1 2" key="1">
    <citation type="submission" date="2018-10" db="EMBL/GenBank/DDBJ databases">
        <title>Fifty Aureobasidium pullulans genomes reveal a recombining polyextremotolerant generalist.</title>
        <authorList>
            <person name="Gostincar C."/>
            <person name="Turk M."/>
            <person name="Zajc J."/>
            <person name="Gunde-Cimerman N."/>
        </authorList>
    </citation>
    <scope>NUCLEOTIDE SEQUENCE [LARGE SCALE GENOMIC DNA]</scope>
    <source>
        <strain evidence="1 2">EXF-6604</strain>
    </source>
</reference>
<evidence type="ECO:0000313" key="1">
    <source>
        <dbReference type="EMBL" id="THY12809.1"/>
    </source>
</evidence>
<proteinExistence type="predicted"/>
<organism evidence="1 2">
    <name type="scientific">Aureobasidium pullulans</name>
    <name type="common">Black yeast</name>
    <name type="synonym">Pullularia pullulans</name>
    <dbReference type="NCBI Taxonomy" id="5580"/>
    <lineage>
        <taxon>Eukaryota</taxon>
        <taxon>Fungi</taxon>
        <taxon>Dikarya</taxon>
        <taxon>Ascomycota</taxon>
        <taxon>Pezizomycotina</taxon>
        <taxon>Dothideomycetes</taxon>
        <taxon>Dothideomycetidae</taxon>
        <taxon>Dothideales</taxon>
        <taxon>Saccotheciaceae</taxon>
        <taxon>Aureobasidium</taxon>
    </lineage>
</organism>
<sequence length="221" mass="25340">MTIADYLGTVAYHYRIRVACTKPLDKLRTLNLRFDDGAGRAASKLFHLMLNDSQQSTDATIYGLRRFFFIPWPLGWSFLPQKLLLSMCPDIWEHATLPKYATIYDCLYKACADLVVPKSLMQDLCRAGRAEMLTEASGVTLWQRILVAATFFNAHGDKEALQSLGSDCDAVFWRTFDVQPMVYSALLVHHNAWMTECRRLFNLPTKKLRETVYLQFLGLLD</sequence>